<dbReference type="PROSITE" id="PS51892">
    <property type="entry name" value="SUBTILASE"/>
    <property type="match status" value="1"/>
</dbReference>
<evidence type="ECO:0000313" key="5">
    <source>
        <dbReference type="Proteomes" id="UP000288082"/>
    </source>
</evidence>
<keyword evidence="4" id="KW-0378">Hydrolase</keyword>
<feature type="region of interest" description="Disordered" evidence="2">
    <location>
        <begin position="122"/>
        <end position="144"/>
    </location>
</feature>
<dbReference type="Proteomes" id="UP000288082">
    <property type="component" value="Unassembled WGS sequence"/>
</dbReference>
<keyword evidence="4" id="KW-0645">Protease</keyword>
<evidence type="ECO:0000256" key="2">
    <source>
        <dbReference type="SAM" id="MobiDB-lite"/>
    </source>
</evidence>
<feature type="non-terminal residue" evidence="4">
    <location>
        <position position="1"/>
    </location>
</feature>
<dbReference type="InterPro" id="IPR036852">
    <property type="entry name" value="Peptidase_S8/S53_dom_sf"/>
</dbReference>
<gene>
    <name evidence="4" type="ORF">CSW50_10375</name>
</gene>
<dbReference type="InterPro" id="IPR000209">
    <property type="entry name" value="Peptidase_S8/S53_dom"/>
</dbReference>
<proteinExistence type="inferred from homology"/>
<accession>A0A430R009</accession>
<evidence type="ECO:0000259" key="3">
    <source>
        <dbReference type="Pfam" id="PF00082"/>
    </source>
</evidence>
<protein>
    <submittedName>
        <fullName evidence="4">Serine protease</fullName>
    </submittedName>
</protein>
<dbReference type="EMBL" id="PELM01000411">
    <property type="protein sequence ID" value="RTH00673.1"/>
    <property type="molecule type" value="Genomic_DNA"/>
</dbReference>
<dbReference type="GO" id="GO:0004252">
    <property type="term" value="F:serine-type endopeptidase activity"/>
    <property type="evidence" value="ECO:0007669"/>
    <property type="project" value="InterPro"/>
</dbReference>
<comment type="similarity">
    <text evidence="1">Belongs to the peptidase S8 family.</text>
</comment>
<dbReference type="AlphaFoldDB" id="A0A430R009"/>
<feature type="non-terminal residue" evidence="4">
    <location>
        <position position="144"/>
    </location>
</feature>
<dbReference type="Pfam" id="PF00082">
    <property type="entry name" value="Peptidase_S8"/>
    <property type="match status" value="1"/>
</dbReference>
<dbReference type="PROSITE" id="PS00137">
    <property type="entry name" value="SUBTILASE_HIS"/>
    <property type="match status" value="1"/>
</dbReference>
<dbReference type="Gene3D" id="3.40.50.200">
    <property type="entry name" value="Peptidase S8/S53 domain"/>
    <property type="match status" value="1"/>
</dbReference>
<dbReference type="GO" id="GO:0006508">
    <property type="term" value="P:proteolysis"/>
    <property type="evidence" value="ECO:0007669"/>
    <property type="project" value="UniProtKB-KW"/>
</dbReference>
<name>A0A430R009_THESC</name>
<dbReference type="RefSeq" id="WP_153186107.1">
    <property type="nucleotide sequence ID" value="NZ_PELM01000411.1"/>
</dbReference>
<sequence>AYDPVTNTTYTSASAWLAFINNNPNISHGTFVASTVSAPRDAQGIAGLAPKTKFLPVAIFQPNYVGDFYVARGIVWAVNNGAPVLNNSWAGLGYGVPVKEAFDYALAITLVVVASPGTPSQEALLTPAGHQRHTPTLAPHAHNN</sequence>
<reference evidence="4 5" key="1">
    <citation type="journal article" date="2019" name="Extremophiles">
        <title>Biogeography of thermophiles and predominance of Thermus scotoductus in domestic water heaters.</title>
        <authorList>
            <person name="Wilpiszeski R.L."/>
            <person name="Zhang Z."/>
            <person name="House C.H."/>
        </authorList>
    </citation>
    <scope>NUCLEOTIDE SEQUENCE [LARGE SCALE GENOMIC DNA]</scope>
    <source>
        <strain evidence="4 5">38_S38</strain>
    </source>
</reference>
<dbReference type="SUPFAM" id="SSF52743">
    <property type="entry name" value="Subtilisin-like"/>
    <property type="match status" value="1"/>
</dbReference>
<comment type="caution">
    <text evidence="4">The sequence shown here is derived from an EMBL/GenBank/DDBJ whole genome shotgun (WGS) entry which is preliminary data.</text>
</comment>
<evidence type="ECO:0000256" key="1">
    <source>
        <dbReference type="PROSITE-ProRule" id="PRU01240"/>
    </source>
</evidence>
<feature type="domain" description="Peptidase S8/S53" evidence="3">
    <location>
        <begin position="24"/>
        <end position="117"/>
    </location>
</feature>
<comment type="caution">
    <text evidence="1">Lacks conserved residue(s) required for the propagation of feature annotation.</text>
</comment>
<dbReference type="InterPro" id="IPR022398">
    <property type="entry name" value="Peptidase_S8_His-AS"/>
</dbReference>
<organism evidence="4 5">
    <name type="scientific">Thermus scotoductus</name>
    <dbReference type="NCBI Taxonomy" id="37636"/>
    <lineage>
        <taxon>Bacteria</taxon>
        <taxon>Thermotogati</taxon>
        <taxon>Deinococcota</taxon>
        <taxon>Deinococci</taxon>
        <taxon>Thermales</taxon>
        <taxon>Thermaceae</taxon>
        <taxon>Thermus</taxon>
    </lineage>
</organism>
<evidence type="ECO:0000313" key="4">
    <source>
        <dbReference type="EMBL" id="RTH00673.1"/>
    </source>
</evidence>